<dbReference type="InterPro" id="IPR011049">
    <property type="entry name" value="Serralysin-like_metalloprot_C"/>
</dbReference>
<dbReference type="PROSITE" id="PS00330">
    <property type="entry name" value="HEMOLYSIN_CALCIUM"/>
    <property type="match status" value="3"/>
</dbReference>
<dbReference type="PRINTS" id="PR00313">
    <property type="entry name" value="CABNDNGRPT"/>
</dbReference>
<dbReference type="Proteomes" id="UP000265955">
    <property type="component" value="Unassembled WGS sequence"/>
</dbReference>
<dbReference type="EMBL" id="QYUO01000002">
    <property type="protein sequence ID" value="RJF95529.1"/>
    <property type="molecule type" value="Genomic_DNA"/>
</dbReference>
<dbReference type="InterPro" id="IPR018511">
    <property type="entry name" value="Hemolysin-typ_Ca-bd_CS"/>
</dbReference>
<dbReference type="InterPro" id="IPR001343">
    <property type="entry name" value="Hemolysn_Ca-bd"/>
</dbReference>
<accession>A0A3A3FPB5</accession>
<sequence length="1313" mass="132177">MALSLTQQGFTKLYLACFGRAPDLGGLAFWVEQRAAGKTFDELTDSIFSLDHVRAIYPLSQSDNDFVKTIYQNIFGKDPDQEGLAFWTGLLHAGQKRSDVIMSMVDAGLGAPDGTPGKAFIAHRLESATQAAEKQLATGTEIPVARLVDIMTLVTAEAASVASASVKLDQYSGSKIVGTVAVDYLRGATVFADANGNRVLDDGEAHSTSDGNGNFTLFNAKGAIVATGGTGIATNLPYGGVLTALAGSTVVTPLTTLQQVLVEQGKTIAEARAAVLAAFGLSGKLDVQEYAPLTNALNETASASERALAVQVHAVVVKIQNLVAAAGTALRAVAGTDVTAAVASDAVFRSLAGLIQSRIDTVIDLADKSVVKAVLTGSINSSNTEKLSAAATSIQSMSTSFSTVLAETASKIDIAARETGFTLAVAKIAQIQVATQGTISNTIQVAARLGTLDSMIGTLTGAALDTIIKTSRVGDLDPASRHDDDEIALVNAALNAPVPEPDVGSPPPPTFTVTENAPGSKIWTLSTGNGNVVVTDDGTSFVFTPSAGSARSVVKSSLTEVVVSGLTLSGAATVLKDITKISGAVTVSDTGAVAAADLKTIEAATTGVVTATSVNAISGSADDAKLLLVTNEGTTGDKIDMRPDVAVTVSDTSLAAATLNSIDSATSGTVNVGSANTLTGTLADVATAYTSSASNPGSISGLGNEEITLTDTTVAVASLNNLDDKTTGNISLVSATNLSGTLANVKTVASAKGTAANQFDLKADIALTLSDTMTVAAADLIAVDGKTTGNISLVDASTLSGTLANVKAVASAKGTAGNQYDLKADVAVALSDTTMAAVADLITVDGKTTGNISAINVSTLNGTLANVKTVVAAKGTGENQYDLKADVAVTLSDHGTVAVADLITVDGKTTGNISLANAWTLSGTLADVKAVTSAKGTGADQYDLDSSFTVILSGSVIAADINDIYVVNDGNTITFNGTADGAGTVDVLDFTGVTAALTINGNDGNDMITGGSGIDTIQGGSGNDTIIGGNRADRLTGGAGADVFAYTGSDILSTGMDRIMDFDKTADKVRIALTGSNIDGSSFEERNGTGGVVWSTKKAGNIFIDAWTSYPTDYVYIFTQDSSGSTAEAIKIDIGNIVDLGNLGSTASLFAFNLTGTDNGDVLKGGAGADTINGGKDVDTLTGNGGEDIFVFVGTAGAGSSGTTFGQADLITDFVVGTDKLQFSGVSAVVSIQQSDVQTAVAALAGGSSATAIATAMATANVTSLGVSFAVFEGNTYVLFETTGSGTGVAADDVFIQLSGVSALPPFASAVIA</sequence>
<dbReference type="RefSeq" id="WP_119770678.1">
    <property type="nucleotide sequence ID" value="NZ_QYUO01000002.1"/>
</dbReference>
<evidence type="ECO:0000313" key="3">
    <source>
        <dbReference type="Proteomes" id="UP000265955"/>
    </source>
</evidence>
<protein>
    <submittedName>
        <fullName evidence="2">DUF4214 domain-containing protein</fullName>
    </submittedName>
</protein>
<keyword evidence="3" id="KW-1185">Reference proteome</keyword>
<comment type="caution">
    <text evidence="2">The sequence shown here is derived from an EMBL/GenBank/DDBJ whole genome shotgun (WGS) entry which is preliminary data.</text>
</comment>
<dbReference type="Pfam" id="PF00353">
    <property type="entry name" value="HemolysinCabind"/>
    <property type="match status" value="3"/>
</dbReference>
<dbReference type="OrthoDB" id="8749115at2"/>
<dbReference type="GO" id="GO:0005509">
    <property type="term" value="F:calcium ion binding"/>
    <property type="evidence" value="ECO:0007669"/>
    <property type="project" value="InterPro"/>
</dbReference>
<organism evidence="2 3">
    <name type="scientific">Noviherbaspirillum saxi</name>
    <dbReference type="NCBI Taxonomy" id="2320863"/>
    <lineage>
        <taxon>Bacteria</taxon>
        <taxon>Pseudomonadati</taxon>
        <taxon>Pseudomonadota</taxon>
        <taxon>Betaproteobacteria</taxon>
        <taxon>Burkholderiales</taxon>
        <taxon>Oxalobacteraceae</taxon>
        <taxon>Noviherbaspirillum</taxon>
    </lineage>
</organism>
<proteinExistence type="predicted"/>
<dbReference type="InterPro" id="IPR025282">
    <property type="entry name" value="DUF4214"/>
</dbReference>
<reference evidence="3" key="1">
    <citation type="submission" date="2018-09" db="EMBL/GenBank/DDBJ databases">
        <authorList>
            <person name="Zhu H."/>
        </authorList>
    </citation>
    <scope>NUCLEOTIDE SEQUENCE [LARGE SCALE GENOMIC DNA]</scope>
    <source>
        <strain evidence="3">K1R23-30</strain>
    </source>
</reference>
<feature type="domain" description="DUF4214" evidence="1">
    <location>
        <begin position="61"/>
        <end position="106"/>
    </location>
</feature>
<dbReference type="Pfam" id="PF13946">
    <property type="entry name" value="DUF4214"/>
    <property type="match status" value="1"/>
</dbReference>
<evidence type="ECO:0000313" key="2">
    <source>
        <dbReference type="EMBL" id="RJF95529.1"/>
    </source>
</evidence>
<dbReference type="SUPFAM" id="SSF51120">
    <property type="entry name" value="beta-Roll"/>
    <property type="match status" value="2"/>
</dbReference>
<name>A0A3A3FPB5_9BURK</name>
<dbReference type="Gene3D" id="2.150.10.10">
    <property type="entry name" value="Serralysin-like metalloprotease, C-terminal"/>
    <property type="match status" value="2"/>
</dbReference>
<evidence type="ECO:0000259" key="1">
    <source>
        <dbReference type="Pfam" id="PF13946"/>
    </source>
</evidence>
<gene>
    <name evidence="2" type="ORF">D3871_19210</name>
</gene>